<comment type="caution">
    <text evidence="6">The sequence shown here is derived from an EMBL/GenBank/DDBJ whole genome shotgun (WGS) entry which is preliminary data.</text>
</comment>
<dbReference type="InterPro" id="IPR050426">
    <property type="entry name" value="Glycosyltransferase_28"/>
</dbReference>
<dbReference type="RefSeq" id="WP_168093185.1">
    <property type="nucleotide sequence ID" value="NZ_JAATER010000125.1"/>
</dbReference>
<comment type="similarity">
    <text evidence="1">Belongs to the glycosyltransferase 28 family.</text>
</comment>
<dbReference type="PANTHER" id="PTHR48050">
    <property type="entry name" value="STEROL 3-BETA-GLUCOSYLTRANSFERASE"/>
    <property type="match status" value="1"/>
</dbReference>
<evidence type="ECO:0000313" key="6">
    <source>
        <dbReference type="EMBL" id="MCQ8772835.1"/>
    </source>
</evidence>
<name>A0A9X2LNN5_9ACTN</name>
<dbReference type="CDD" id="cd03784">
    <property type="entry name" value="GT1_Gtf-like"/>
    <property type="match status" value="1"/>
</dbReference>
<organism evidence="6 7">
    <name type="scientific">Streptomyces telluris</name>
    <dbReference type="NCBI Taxonomy" id="2720021"/>
    <lineage>
        <taxon>Bacteria</taxon>
        <taxon>Bacillati</taxon>
        <taxon>Actinomycetota</taxon>
        <taxon>Actinomycetes</taxon>
        <taxon>Kitasatosporales</taxon>
        <taxon>Streptomycetaceae</taxon>
        <taxon>Streptomyces</taxon>
    </lineage>
</organism>
<dbReference type="Proteomes" id="UP001142374">
    <property type="component" value="Unassembled WGS sequence"/>
</dbReference>
<dbReference type="EMBL" id="JANIID010000024">
    <property type="protein sequence ID" value="MCQ8772835.1"/>
    <property type="molecule type" value="Genomic_DNA"/>
</dbReference>
<dbReference type="Gene3D" id="3.40.50.2000">
    <property type="entry name" value="Glycogen Phosphorylase B"/>
    <property type="match status" value="2"/>
</dbReference>
<evidence type="ECO:0000259" key="4">
    <source>
        <dbReference type="Pfam" id="PF06722"/>
    </source>
</evidence>
<dbReference type="Pfam" id="PF06722">
    <property type="entry name" value="EryCIII-like_C"/>
    <property type="match status" value="1"/>
</dbReference>
<keyword evidence="7" id="KW-1185">Reference proteome</keyword>
<sequence>MKILFVGGNGAGTLFPLVPLAQAARNAGHEVFMTGCEPVVPLILDAGLPAFAVTPKTVADFRIPPLGNTAPVSGTGLDSLISIGRMFGRFAADCLGRLRELADGWRPDLVVGGVLAYAAPLVAQYARVPYVRFGTEMGEPLVVTLAATIELGGELERAGLTALPAPDLTLSSCPPSVRPVHAPPALPVRHVPYTSQRTVEPWMHRRDGRPRVLVSAGSRVTPEQDFDILQGLVREVAPLDVDLLIAAPEEVAGKLRPLPAGAHAGWIPLDVAGPSCDVMVHHAGGSTTLTGMAHGVPQILLTHIGGLEYPARLEELGAAKLIRAEDDGAETIAAAIGEVLGDPAYRRAAARLREEALAMPAPSEVVGLLEELAAKA</sequence>
<dbReference type="SUPFAM" id="SSF53756">
    <property type="entry name" value="UDP-Glycosyltransferase/glycogen phosphorylase"/>
    <property type="match status" value="1"/>
</dbReference>
<reference evidence="6" key="1">
    <citation type="submission" date="2022-06" db="EMBL/GenBank/DDBJ databases">
        <title>WGS of actinobacteria.</title>
        <authorList>
            <person name="Thawai C."/>
        </authorList>
    </citation>
    <scope>NUCLEOTIDE SEQUENCE</scope>
    <source>
        <strain evidence="6">AA8</strain>
    </source>
</reference>
<dbReference type="GO" id="GO:0017000">
    <property type="term" value="P:antibiotic biosynthetic process"/>
    <property type="evidence" value="ECO:0007669"/>
    <property type="project" value="UniProtKB-ARBA"/>
</dbReference>
<dbReference type="AlphaFoldDB" id="A0A9X2LNN5"/>
<gene>
    <name evidence="6" type="ORF">NQU55_24130</name>
</gene>
<dbReference type="GO" id="GO:0016758">
    <property type="term" value="F:hexosyltransferase activity"/>
    <property type="evidence" value="ECO:0007669"/>
    <property type="project" value="UniProtKB-ARBA"/>
</dbReference>
<dbReference type="PANTHER" id="PTHR48050:SF13">
    <property type="entry name" value="STEROL 3-BETA-GLUCOSYLTRANSFERASE UGT80A2"/>
    <property type="match status" value="1"/>
</dbReference>
<evidence type="ECO:0000256" key="3">
    <source>
        <dbReference type="ARBA" id="ARBA00022679"/>
    </source>
</evidence>
<evidence type="ECO:0000259" key="5">
    <source>
        <dbReference type="Pfam" id="PF21036"/>
    </source>
</evidence>
<proteinExistence type="inferred from homology"/>
<feature type="domain" description="Erythromycin biosynthesis protein CIII-like N-terminal" evidence="5">
    <location>
        <begin position="22"/>
        <end position="217"/>
    </location>
</feature>
<accession>A0A9X2LNN5</accession>
<evidence type="ECO:0000313" key="7">
    <source>
        <dbReference type="Proteomes" id="UP001142374"/>
    </source>
</evidence>
<dbReference type="Pfam" id="PF21036">
    <property type="entry name" value="EryCIII-like_N"/>
    <property type="match status" value="1"/>
</dbReference>
<dbReference type="InterPro" id="IPR010610">
    <property type="entry name" value="EryCIII-like_C"/>
</dbReference>
<dbReference type="InterPro" id="IPR002213">
    <property type="entry name" value="UDP_glucos_trans"/>
</dbReference>
<keyword evidence="3" id="KW-0808">Transferase</keyword>
<keyword evidence="2" id="KW-0328">Glycosyltransferase</keyword>
<dbReference type="InterPro" id="IPR048284">
    <property type="entry name" value="EryCIII-like_N"/>
</dbReference>
<dbReference type="GO" id="GO:0008194">
    <property type="term" value="F:UDP-glycosyltransferase activity"/>
    <property type="evidence" value="ECO:0007669"/>
    <property type="project" value="InterPro"/>
</dbReference>
<evidence type="ECO:0000256" key="2">
    <source>
        <dbReference type="ARBA" id="ARBA00022676"/>
    </source>
</evidence>
<protein>
    <submittedName>
        <fullName evidence="6">Glycosyltransferase</fullName>
    </submittedName>
</protein>
<feature type="domain" description="Erythromycin biosynthesis protein CIII-like C-terminal" evidence="4">
    <location>
        <begin position="232"/>
        <end position="372"/>
    </location>
</feature>
<evidence type="ECO:0000256" key="1">
    <source>
        <dbReference type="ARBA" id="ARBA00006962"/>
    </source>
</evidence>